<evidence type="ECO:0000256" key="5">
    <source>
        <dbReference type="ARBA" id="ARBA00022651"/>
    </source>
</evidence>
<dbReference type="EC" id="3.2.1.8" evidence="4 11"/>
<dbReference type="PANTHER" id="PTHR46828:SF4">
    <property type="entry name" value="ENDO-1,4-BETA-XYLANASE"/>
    <property type="match status" value="1"/>
</dbReference>
<comment type="catalytic activity">
    <reaction evidence="1 11 12">
        <text>Endohydrolysis of (1-&gt;4)-beta-D-xylosidic linkages in xylans.</text>
        <dbReference type="EC" id="3.2.1.8"/>
    </reaction>
</comment>
<evidence type="ECO:0000256" key="13">
    <source>
        <dbReference type="SAM" id="SignalP"/>
    </source>
</evidence>
<evidence type="ECO:0000313" key="15">
    <source>
        <dbReference type="EMBL" id="PMD29463.1"/>
    </source>
</evidence>
<evidence type="ECO:0000256" key="11">
    <source>
        <dbReference type="PROSITE-ProRule" id="PRU01097"/>
    </source>
</evidence>
<dbReference type="SUPFAM" id="SSF49899">
    <property type="entry name" value="Concanavalin A-like lectins/glucanases"/>
    <property type="match status" value="1"/>
</dbReference>
<protein>
    <recommendedName>
        <fullName evidence="4 11">Endo-1,4-beta-xylanase</fullName>
        <ecNumber evidence="4 11">3.2.1.8</ecNumber>
    </recommendedName>
</protein>
<dbReference type="UniPathway" id="UPA00114"/>
<evidence type="ECO:0000256" key="4">
    <source>
        <dbReference type="ARBA" id="ARBA00012590"/>
    </source>
</evidence>
<dbReference type="InterPro" id="IPR001137">
    <property type="entry name" value="Glyco_hydro_11"/>
</dbReference>
<feature type="active site" description="Nucleophile" evidence="11">
    <location>
        <position position="130"/>
    </location>
</feature>
<dbReference type="PANTHER" id="PTHR46828">
    <property type="entry name" value="ENDO-1,4-BETA-XYLANASE A-RELATED"/>
    <property type="match status" value="1"/>
</dbReference>
<sequence>MVALSHLAMALFALAPVLAVPTADTPVQKRGPHNFVLGPNHPLMLARRNLTLSRRSSTNYDQDYTTGGTVDFSPASGEFYVSWDTTDDFVVGVGWNPGSTLPITHAGSFTVDTGLATLSVYGWTTDPLVEYYIIDDIVDLSQTGTVKGSVTSDGATYTIWENERVNEPSIVGTSTFNQYISIRDSNRVSGTITVENHFAAWADVGLDLGTLNFQVIAVESWDGSGSAYQTVTN</sequence>
<keyword evidence="5 11" id="KW-0858">Xylan degradation</keyword>
<feature type="chain" id="PRO_5014433249" description="Endo-1,4-beta-xylanase" evidence="13">
    <location>
        <begin position="20"/>
        <end position="233"/>
    </location>
</feature>
<keyword evidence="10 11" id="KW-0624">Polysaccharide degradation</keyword>
<keyword evidence="6 13" id="KW-0732">Signal</keyword>
<dbReference type="InterPro" id="IPR013320">
    <property type="entry name" value="ConA-like_dom_sf"/>
</dbReference>
<dbReference type="PROSITE" id="PS51761">
    <property type="entry name" value="GH11_3"/>
    <property type="match status" value="1"/>
</dbReference>
<dbReference type="OrthoDB" id="2115822at2759"/>
<gene>
    <name evidence="15" type="ORF">L207DRAFT_238904</name>
</gene>
<feature type="domain" description="GH11" evidence="14">
    <location>
        <begin position="46"/>
        <end position="232"/>
    </location>
</feature>
<dbReference type="GO" id="GO:0045493">
    <property type="term" value="P:xylan catabolic process"/>
    <property type="evidence" value="ECO:0007669"/>
    <property type="project" value="UniProtKB-UniRule"/>
</dbReference>
<name>A0A2J6QT87_HYAVF</name>
<accession>A0A2J6QT87</accession>
<dbReference type="InterPro" id="IPR033123">
    <property type="entry name" value="GH11_dom"/>
</dbReference>
<evidence type="ECO:0000256" key="3">
    <source>
        <dbReference type="ARBA" id="ARBA00007792"/>
    </source>
</evidence>
<dbReference type="AlphaFoldDB" id="A0A2J6QT87"/>
<dbReference type="PRINTS" id="PR00911">
    <property type="entry name" value="GLHYDRLASE11"/>
</dbReference>
<dbReference type="EMBL" id="KZ613974">
    <property type="protein sequence ID" value="PMD29463.1"/>
    <property type="molecule type" value="Genomic_DNA"/>
</dbReference>
<evidence type="ECO:0000256" key="7">
    <source>
        <dbReference type="ARBA" id="ARBA00022801"/>
    </source>
</evidence>
<dbReference type="GO" id="GO:0031176">
    <property type="term" value="F:endo-1,4-beta-xylanase activity"/>
    <property type="evidence" value="ECO:0007669"/>
    <property type="project" value="UniProtKB-UniRule"/>
</dbReference>
<evidence type="ECO:0000256" key="1">
    <source>
        <dbReference type="ARBA" id="ARBA00000681"/>
    </source>
</evidence>
<evidence type="ECO:0000256" key="2">
    <source>
        <dbReference type="ARBA" id="ARBA00004851"/>
    </source>
</evidence>
<dbReference type="InterPro" id="IPR013319">
    <property type="entry name" value="GH11/12"/>
</dbReference>
<keyword evidence="9 11" id="KW-0326">Glycosidase</keyword>
<dbReference type="Gene3D" id="2.60.120.180">
    <property type="match status" value="1"/>
</dbReference>
<evidence type="ECO:0000256" key="6">
    <source>
        <dbReference type="ARBA" id="ARBA00022729"/>
    </source>
</evidence>
<evidence type="ECO:0000259" key="14">
    <source>
        <dbReference type="PROSITE" id="PS51761"/>
    </source>
</evidence>
<evidence type="ECO:0000313" key="16">
    <source>
        <dbReference type="Proteomes" id="UP000235786"/>
    </source>
</evidence>
<comment type="pathway">
    <text evidence="2 11 12">Glycan degradation; xylan degradation.</text>
</comment>
<evidence type="ECO:0000256" key="8">
    <source>
        <dbReference type="ARBA" id="ARBA00023277"/>
    </source>
</evidence>
<comment type="similarity">
    <text evidence="3 11 12">Belongs to the glycosyl hydrolase 11 (cellulase G) family.</text>
</comment>
<organism evidence="15 16">
    <name type="scientific">Hyaloscypha variabilis (strain UAMH 11265 / GT02V1 / F)</name>
    <name type="common">Meliniomyces variabilis</name>
    <dbReference type="NCBI Taxonomy" id="1149755"/>
    <lineage>
        <taxon>Eukaryota</taxon>
        <taxon>Fungi</taxon>
        <taxon>Dikarya</taxon>
        <taxon>Ascomycota</taxon>
        <taxon>Pezizomycotina</taxon>
        <taxon>Leotiomycetes</taxon>
        <taxon>Helotiales</taxon>
        <taxon>Hyaloscyphaceae</taxon>
        <taxon>Hyaloscypha</taxon>
        <taxon>Hyaloscypha variabilis</taxon>
    </lineage>
</organism>
<keyword evidence="8 11" id="KW-0119">Carbohydrate metabolism</keyword>
<feature type="active site" description="Proton donor" evidence="11">
    <location>
        <position position="219"/>
    </location>
</feature>
<proteinExistence type="inferred from homology"/>
<evidence type="ECO:0000256" key="12">
    <source>
        <dbReference type="RuleBase" id="RU362015"/>
    </source>
</evidence>
<dbReference type="Pfam" id="PF00457">
    <property type="entry name" value="Glyco_hydro_11"/>
    <property type="match status" value="1"/>
</dbReference>
<evidence type="ECO:0000256" key="10">
    <source>
        <dbReference type="ARBA" id="ARBA00023326"/>
    </source>
</evidence>
<evidence type="ECO:0000256" key="9">
    <source>
        <dbReference type="ARBA" id="ARBA00023295"/>
    </source>
</evidence>
<feature type="signal peptide" evidence="13">
    <location>
        <begin position="1"/>
        <end position="19"/>
    </location>
</feature>
<dbReference type="Proteomes" id="UP000235786">
    <property type="component" value="Unassembled WGS sequence"/>
</dbReference>
<reference evidence="15 16" key="1">
    <citation type="submission" date="2016-04" db="EMBL/GenBank/DDBJ databases">
        <title>A degradative enzymes factory behind the ericoid mycorrhizal symbiosis.</title>
        <authorList>
            <consortium name="DOE Joint Genome Institute"/>
            <person name="Martino E."/>
            <person name="Morin E."/>
            <person name="Grelet G."/>
            <person name="Kuo A."/>
            <person name="Kohler A."/>
            <person name="Daghino S."/>
            <person name="Barry K."/>
            <person name="Choi C."/>
            <person name="Cichocki N."/>
            <person name="Clum A."/>
            <person name="Copeland A."/>
            <person name="Hainaut M."/>
            <person name="Haridas S."/>
            <person name="Labutti K."/>
            <person name="Lindquist E."/>
            <person name="Lipzen A."/>
            <person name="Khouja H.-R."/>
            <person name="Murat C."/>
            <person name="Ohm R."/>
            <person name="Olson A."/>
            <person name="Spatafora J."/>
            <person name="Veneault-Fourrey C."/>
            <person name="Henrissat B."/>
            <person name="Grigoriev I."/>
            <person name="Martin F."/>
            <person name="Perotto S."/>
        </authorList>
    </citation>
    <scope>NUCLEOTIDE SEQUENCE [LARGE SCALE GENOMIC DNA]</scope>
    <source>
        <strain evidence="15 16">F</strain>
    </source>
</reference>
<keyword evidence="7 11" id="KW-0378">Hydrolase</keyword>
<keyword evidence="16" id="KW-1185">Reference proteome</keyword>